<dbReference type="InterPro" id="IPR036162">
    <property type="entry name" value="Resolvase-like_N_sf"/>
</dbReference>
<dbReference type="GO" id="GO:0003677">
    <property type="term" value="F:DNA binding"/>
    <property type="evidence" value="ECO:0007669"/>
    <property type="project" value="InterPro"/>
</dbReference>
<feature type="coiled-coil region" evidence="1">
    <location>
        <begin position="427"/>
        <end position="496"/>
    </location>
</feature>
<evidence type="ECO:0000256" key="1">
    <source>
        <dbReference type="SAM" id="Coils"/>
    </source>
</evidence>
<dbReference type="GO" id="GO:0000150">
    <property type="term" value="F:DNA strand exchange activity"/>
    <property type="evidence" value="ECO:0007669"/>
    <property type="project" value="InterPro"/>
</dbReference>
<proteinExistence type="predicted"/>
<dbReference type="Pfam" id="PF07508">
    <property type="entry name" value="Recombinase"/>
    <property type="match status" value="1"/>
</dbReference>
<name>A0A9J6QXB0_9FIRM</name>
<dbReference type="Pfam" id="PF00239">
    <property type="entry name" value="Resolvase"/>
    <property type="match status" value="1"/>
</dbReference>
<dbReference type="PROSITE" id="PS51736">
    <property type="entry name" value="RECOMBINASES_3"/>
    <property type="match status" value="1"/>
</dbReference>
<organism evidence="4 5">
    <name type="scientific">Hominibacterium faecale</name>
    <dbReference type="NCBI Taxonomy" id="2839743"/>
    <lineage>
        <taxon>Bacteria</taxon>
        <taxon>Bacillati</taxon>
        <taxon>Bacillota</taxon>
        <taxon>Clostridia</taxon>
        <taxon>Peptostreptococcales</taxon>
        <taxon>Anaerovoracaceae</taxon>
        <taxon>Hominibacterium</taxon>
    </lineage>
</organism>
<evidence type="ECO:0000259" key="2">
    <source>
        <dbReference type="PROSITE" id="PS51736"/>
    </source>
</evidence>
<dbReference type="AlphaFoldDB" id="A0A9J6QXB0"/>
<dbReference type="InterPro" id="IPR006119">
    <property type="entry name" value="Resolv_N"/>
</dbReference>
<dbReference type="InterPro" id="IPR038109">
    <property type="entry name" value="DNA_bind_recomb_sf"/>
</dbReference>
<dbReference type="InterPro" id="IPR025827">
    <property type="entry name" value="Zn_ribbon_recom_dom"/>
</dbReference>
<dbReference type="SMART" id="SM00857">
    <property type="entry name" value="Resolvase"/>
    <property type="match status" value="1"/>
</dbReference>
<dbReference type="InterPro" id="IPR050639">
    <property type="entry name" value="SSR_resolvase"/>
</dbReference>
<dbReference type="Gene3D" id="3.90.1750.20">
    <property type="entry name" value="Putative Large Serine Recombinase, Chain B, Domain 2"/>
    <property type="match status" value="1"/>
</dbReference>
<evidence type="ECO:0000313" key="5">
    <source>
        <dbReference type="Proteomes" id="UP001065549"/>
    </source>
</evidence>
<dbReference type="PROSITE" id="PS51737">
    <property type="entry name" value="RECOMBINASE_DNA_BIND"/>
    <property type="match status" value="1"/>
</dbReference>
<protein>
    <submittedName>
        <fullName evidence="4">Recombinase family protein</fullName>
    </submittedName>
</protein>
<evidence type="ECO:0000259" key="3">
    <source>
        <dbReference type="PROSITE" id="PS51737"/>
    </source>
</evidence>
<comment type="caution">
    <text evidence="4">The sequence shown here is derived from an EMBL/GenBank/DDBJ whole genome shotgun (WGS) entry which is preliminary data.</text>
</comment>
<dbReference type="SUPFAM" id="SSF53041">
    <property type="entry name" value="Resolvase-like"/>
    <property type="match status" value="1"/>
</dbReference>
<feature type="domain" description="Resolvase/invertase-type recombinase catalytic" evidence="2">
    <location>
        <begin position="27"/>
        <end position="183"/>
    </location>
</feature>
<dbReference type="InterPro" id="IPR011109">
    <property type="entry name" value="DNA_bind_recombinase_dom"/>
</dbReference>
<sequence length="546" mass="63753">MGTRLAKDGKNKNGVYFRSQSEPIVWKIGVYIRLSVADGNDVSLSVKNQDAIIKHFLEEEFREPYKLYKTYIDDGISGTTNDERTSFQEMIKDIEGGNVNCVVSKMLSRVFRNYSDQGYFLEEYFPRMGIRFITLEAPEVDTYRNPNVVHGYELPLNGIVNDRIAESASRSVRQTFQNMRREGKFQGGFPPYGYIRNPEDKYSFIIDEEAASIVRQIFQWYVVNRMALEKIRRTLNEKNIPNPTGYKVSKGYKYQNPGVQGSESFAWSARTVKTILQNRTYLGEMIQGKLTVISYKVHKQIKVPEDQWAAVPGRHEPIIEQEVFDKAQELLELNKSMKSCQSEPSLLSGFVYCADCKRKMHKRKNGKRVYYACSTYYKRNKNDCTSHFTKADIIEKAVLKAIQLQISLVDVDGIMEGIAELDEGEWRSEQKSRKKAAKAELKKLDKQLETLYLDYNKRLLTEKEYLSFRKKFRTQKAALEKNLAQMDADQKDETQKQEQRQWKEVFRKHQNIAALNRPLLEELVERIYVDEEKNLTIYFKFGDLFR</sequence>
<dbReference type="EMBL" id="JAOSHN010000008">
    <property type="protein sequence ID" value="MCU7380133.1"/>
    <property type="molecule type" value="Genomic_DNA"/>
</dbReference>
<dbReference type="RefSeq" id="WP_253020307.1">
    <property type="nucleotide sequence ID" value="NZ_JAOSHN010000008.1"/>
</dbReference>
<dbReference type="PANTHER" id="PTHR30461:SF23">
    <property type="entry name" value="DNA RECOMBINASE-RELATED"/>
    <property type="match status" value="1"/>
</dbReference>
<keyword evidence="1" id="KW-0175">Coiled coil</keyword>
<evidence type="ECO:0000313" key="4">
    <source>
        <dbReference type="EMBL" id="MCU7380133.1"/>
    </source>
</evidence>
<dbReference type="PANTHER" id="PTHR30461">
    <property type="entry name" value="DNA-INVERTASE FROM LAMBDOID PROPHAGE"/>
    <property type="match status" value="1"/>
</dbReference>
<dbReference type="Gene3D" id="3.40.50.1390">
    <property type="entry name" value="Resolvase, N-terminal catalytic domain"/>
    <property type="match status" value="1"/>
</dbReference>
<dbReference type="Proteomes" id="UP001065549">
    <property type="component" value="Unassembled WGS sequence"/>
</dbReference>
<accession>A0A9J6QXB0</accession>
<dbReference type="Pfam" id="PF13408">
    <property type="entry name" value="Zn_ribbon_recom"/>
    <property type="match status" value="1"/>
</dbReference>
<feature type="domain" description="Recombinase" evidence="3">
    <location>
        <begin position="191"/>
        <end position="337"/>
    </location>
</feature>
<keyword evidence="5" id="KW-1185">Reference proteome</keyword>
<gene>
    <name evidence="4" type="ORF">OBO34_17495</name>
</gene>
<reference evidence="4" key="1">
    <citation type="submission" date="2022-09" db="EMBL/GenBank/DDBJ databases">
        <title>Culturomic study of gut microbiota in children with autism spectrum disorder.</title>
        <authorList>
            <person name="Efimov B.A."/>
            <person name="Chaplin A.V."/>
            <person name="Sokolova S.R."/>
            <person name="Pikina A.P."/>
            <person name="Korzhanova M."/>
            <person name="Belova V."/>
            <person name="Korostin D."/>
        </authorList>
    </citation>
    <scope>NUCLEOTIDE SEQUENCE</scope>
    <source>
        <strain evidence="4">ASD5510</strain>
    </source>
</reference>